<evidence type="ECO:0000256" key="2">
    <source>
        <dbReference type="ARBA" id="ARBA00022525"/>
    </source>
</evidence>
<dbReference type="KEGG" id="cpoo:109321496"/>
<dbReference type="PRINTS" id="PR01975">
    <property type="entry name" value="TNFACTORR11B"/>
</dbReference>
<dbReference type="FunFam" id="2.10.50.10:FF:000030">
    <property type="entry name" value="Tumor necrosis factor receptor superfamily member 11B"/>
    <property type="match status" value="1"/>
</dbReference>
<dbReference type="CTD" id="4982"/>
<dbReference type="SUPFAM" id="SSF57586">
    <property type="entry name" value="TNF receptor-like"/>
    <property type="match status" value="2"/>
</dbReference>
<evidence type="ECO:0000256" key="6">
    <source>
        <dbReference type="ARBA" id="ARBA00023157"/>
    </source>
</evidence>
<evidence type="ECO:0000256" key="4">
    <source>
        <dbReference type="ARBA" id="ARBA00022729"/>
    </source>
</evidence>
<feature type="repeat" description="TNFR-Cys" evidence="9">
    <location>
        <begin position="123"/>
        <end position="159"/>
    </location>
</feature>
<dbReference type="Gene3D" id="1.10.533.10">
    <property type="entry name" value="Death Domain, Fas"/>
    <property type="match status" value="1"/>
</dbReference>
<evidence type="ECO:0000313" key="13">
    <source>
        <dbReference type="Proteomes" id="UP000594220"/>
    </source>
</evidence>
<dbReference type="InterPro" id="IPR011029">
    <property type="entry name" value="DEATH-like_dom_sf"/>
</dbReference>
<dbReference type="GO" id="GO:1904399">
    <property type="term" value="F:heparan sulfate binding"/>
    <property type="evidence" value="ECO:0007669"/>
    <property type="project" value="Ensembl"/>
</dbReference>
<dbReference type="InterPro" id="IPR017371">
    <property type="entry name" value="TNFR_11B"/>
</dbReference>
<feature type="disulfide bond" evidence="8">
    <location>
        <begin position="162"/>
        <end position="177"/>
    </location>
</feature>
<feature type="disulfide bond" evidence="8">
    <location>
        <begin position="58"/>
        <end position="71"/>
    </location>
</feature>
<feature type="domain" description="TNFR-Cys" evidence="11">
    <location>
        <begin position="123"/>
        <end position="159"/>
    </location>
</feature>
<dbReference type="PANTHER" id="PTHR23097">
    <property type="entry name" value="TUMOR NECROSIS FACTOR RECEPTOR SUPERFAMILY MEMBER"/>
    <property type="match status" value="1"/>
</dbReference>
<dbReference type="CDD" id="cd10581">
    <property type="entry name" value="TNFRSF11B"/>
    <property type="match status" value="1"/>
</dbReference>
<dbReference type="Gene3D" id="2.10.50.10">
    <property type="entry name" value="Tumor Necrosis Factor Receptor, subunit A, domain 2"/>
    <property type="match status" value="4"/>
</dbReference>
<keyword evidence="13" id="KW-1185">Reference proteome</keyword>
<dbReference type="GO" id="GO:0031012">
    <property type="term" value="C:extracellular matrix"/>
    <property type="evidence" value="ECO:0007669"/>
    <property type="project" value="Ensembl"/>
</dbReference>
<dbReference type="SMART" id="SM00208">
    <property type="entry name" value="TNFR"/>
    <property type="match status" value="4"/>
</dbReference>
<dbReference type="OrthoDB" id="8710478at2759"/>
<feature type="domain" description="TNFR-Cys" evidence="11">
    <location>
        <begin position="81"/>
        <end position="122"/>
    </location>
</feature>
<dbReference type="RefSeq" id="XP_019407753.1">
    <property type="nucleotide sequence ID" value="XM_019552208.1"/>
</dbReference>
<comment type="caution">
    <text evidence="9">Lacks conserved residue(s) required for the propagation of feature annotation.</text>
</comment>
<dbReference type="PIRSF" id="PIRSF038065">
    <property type="entry name" value="TNFR_11B"/>
    <property type="match status" value="1"/>
</dbReference>
<dbReference type="Pfam" id="PF00020">
    <property type="entry name" value="TNFR_c6"/>
    <property type="match status" value="4"/>
</dbReference>
<organism evidence="12 13">
    <name type="scientific">Crocodylus porosus</name>
    <name type="common">Saltwater crocodile</name>
    <name type="synonym">Estuarine crocodile</name>
    <dbReference type="NCBI Taxonomy" id="8502"/>
    <lineage>
        <taxon>Eukaryota</taxon>
        <taxon>Metazoa</taxon>
        <taxon>Chordata</taxon>
        <taxon>Craniata</taxon>
        <taxon>Vertebrata</taxon>
        <taxon>Euteleostomi</taxon>
        <taxon>Archelosauria</taxon>
        <taxon>Archosauria</taxon>
        <taxon>Crocodylia</taxon>
        <taxon>Longirostres</taxon>
        <taxon>Crocodylidae</taxon>
        <taxon>Crocodylus</taxon>
    </lineage>
</organism>
<dbReference type="FunFam" id="2.10.50.10:FF:000014">
    <property type="entry name" value="Tumor necrosis factor receptor superfamily member 11B"/>
    <property type="match status" value="1"/>
</dbReference>
<feature type="chain" id="PRO_5029707012" evidence="10">
    <location>
        <begin position="37"/>
        <end position="419"/>
    </location>
</feature>
<keyword evidence="7" id="KW-0325">Glycoprotein</keyword>
<feature type="disulfide bond" evidence="8 9">
    <location>
        <begin position="104"/>
        <end position="122"/>
    </location>
</feature>
<dbReference type="PRINTS" id="PR01961">
    <property type="entry name" value="TNFACTORR11"/>
</dbReference>
<dbReference type="OMA" id="TICKRCP"/>
<feature type="disulfide bond" evidence="8">
    <location>
        <begin position="183"/>
        <end position="202"/>
    </location>
</feature>
<feature type="disulfide bond" evidence="8 9">
    <location>
        <begin position="141"/>
        <end position="159"/>
    </location>
</feature>
<feature type="signal peptide" evidence="10">
    <location>
        <begin position="1"/>
        <end position="36"/>
    </location>
</feature>
<dbReference type="InterPro" id="IPR052459">
    <property type="entry name" value="TNFRSF_decoy_receptor"/>
</dbReference>
<feature type="disulfide bond" evidence="8">
    <location>
        <begin position="100"/>
        <end position="114"/>
    </location>
</feature>
<reference evidence="12" key="2">
    <citation type="submission" date="2025-09" db="UniProtKB">
        <authorList>
            <consortium name="Ensembl"/>
        </authorList>
    </citation>
    <scope>IDENTIFICATION</scope>
</reference>
<keyword evidence="5" id="KW-0677">Repeat</keyword>
<evidence type="ECO:0000256" key="10">
    <source>
        <dbReference type="SAM" id="SignalP"/>
    </source>
</evidence>
<dbReference type="GO" id="GO:0030198">
    <property type="term" value="P:extracellular matrix organization"/>
    <property type="evidence" value="ECO:0007669"/>
    <property type="project" value="Ensembl"/>
</dbReference>
<protein>
    <submittedName>
        <fullName evidence="12">TNF receptor superfamily member 11b</fullName>
    </submittedName>
</protein>
<accession>A0A7M4EJB8</accession>
<dbReference type="SUPFAM" id="SSF47986">
    <property type="entry name" value="DEATH domain"/>
    <property type="match status" value="2"/>
</dbReference>
<evidence type="ECO:0000259" key="11">
    <source>
        <dbReference type="PROSITE" id="PS50050"/>
    </source>
</evidence>
<dbReference type="GeneTree" id="ENSGT00940000155167"/>
<gene>
    <name evidence="12" type="primary">TNFRSF11B</name>
</gene>
<comment type="subcellular location">
    <subcellularLocation>
        <location evidence="1">Secreted</location>
    </subcellularLocation>
</comment>
<dbReference type="GO" id="GO:0042489">
    <property type="term" value="P:negative regulation of odontogenesis of dentin-containing tooth"/>
    <property type="evidence" value="ECO:0007669"/>
    <property type="project" value="Ensembl"/>
</dbReference>
<reference evidence="12" key="1">
    <citation type="submission" date="2025-08" db="UniProtKB">
        <authorList>
            <consortium name="Ensembl"/>
        </authorList>
    </citation>
    <scope>IDENTIFICATION</scope>
</reference>
<dbReference type="InterPro" id="IPR022323">
    <property type="entry name" value="TNFR_11"/>
</dbReference>
<sequence length="419" mass="47707">MQRAARVPRRSAPAPTAMNRVLCCALVFLDISIKWATQETSPPKYLHYDPATSHQLMCDLCPPGTYVKQYCTATRKTECSPCPDQYYSEDWNSNDECQYCSVVCKELQYVKQECNSTQNRICECIEGRYLDLEFCLKHTECPPGSGVVKPGTPESDTSCMRCPEGFFSNETSSKTPCKKHTNCSALGLKTASKGNAVRDNVCQGNRDASAQKCGIDVTLCEEALFRFTVPTQLSPNWLNILADNLPGTKITAENIERIKQRRSSQEQAFQLLKLWKQQNKEQDMVKKKIRDFDLCENSVLKHIGQLNLTFEHLSILMASLPGKKVGKEDIERTMKLCTPTEQILKLLNLWRIKNGDQDTINGLMFGLKHLKTYDFPKTTIQSLKKVVKVLHRFTMYRVSQKLFLDRVGNQVKMVKMRSV</sequence>
<evidence type="ECO:0000256" key="8">
    <source>
        <dbReference type="PIRSR" id="PIRSR038065-2"/>
    </source>
</evidence>
<evidence type="ECO:0000256" key="5">
    <source>
        <dbReference type="ARBA" id="ARBA00022737"/>
    </source>
</evidence>
<name>A0A7M4EJB8_CROPO</name>
<evidence type="ECO:0000256" key="7">
    <source>
        <dbReference type="ARBA" id="ARBA00023180"/>
    </source>
</evidence>
<dbReference type="PANTHER" id="PTHR23097:SF90">
    <property type="entry name" value="TUMOR NECROSIS FACTOR RECEPTOR SUPERFAMILY MEMBER 11B"/>
    <property type="match status" value="1"/>
</dbReference>
<dbReference type="AlphaFoldDB" id="A0A7M4EJB8"/>
<dbReference type="InterPro" id="IPR001368">
    <property type="entry name" value="TNFR/NGFR_Cys_rich_reg"/>
</dbReference>
<evidence type="ECO:0000256" key="9">
    <source>
        <dbReference type="PROSITE-ProRule" id="PRU00206"/>
    </source>
</evidence>
<feature type="repeat" description="TNFR-Cys" evidence="9">
    <location>
        <begin position="81"/>
        <end position="122"/>
    </location>
</feature>
<feature type="disulfide bond" evidence="8 9">
    <location>
        <begin position="82"/>
        <end position="97"/>
    </location>
</feature>
<dbReference type="InterPro" id="IPR057633">
    <property type="entry name" value="Death_TNF11B"/>
</dbReference>
<dbReference type="CDD" id="cd00185">
    <property type="entry name" value="TNFRSF"/>
    <property type="match status" value="1"/>
</dbReference>
<evidence type="ECO:0000256" key="1">
    <source>
        <dbReference type="ARBA" id="ARBA00004613"/>
    </source>
</evidence>
<feature type="disulfide bond" evidence="8">
    <location>
        <begin position="124"/>
        <end position="135"/>
    </location>
</feature>
<keyword evidence="4 10" id="KW-0732">Signal</keyword>
<proteinExistence type="predicted"/>
<dbReference type="GO" id="GO:0043235">
    <property type="term" value="C:receptor complex"/>
    <property type="evidence" value="ECO:0007669"/>
    <property type="project" value="Ensembl"/>
</dbReference>
<keyword evidence="2" id="KW-0964">Secreted</keyword>
<dbReference type="GO" id="GO:0005615">
    <property type="term" value="C:extracellular space"/>
    <property type="evidence" value="ECO:0007669"/>
    <property type="project" value="Ensembl"/>
</dbReference>
<dbReference type="GO" id="GO:0045671">
    <property type="term" value="P:negative regulation of osteoclast differentiation"/>
    <property type="evidence" value="ECO:0007669"/>
    <property type="project" value="Ensembl"/>
</dbReference>
<keyword evidence="3" id="KW-0053">Apoptosis</keyword>
<dbReference type="Proteomes" id="UP000594220">
    <property type="component" value="Unplaced"/>
</dbReference>
<dbReference type="GO" id="GO:0010804">
    <property type="term" value="P:negative regulation of tumor necrosis factor-mediated signaling pathway"/>
    <property type="evidence" value="ECO:0007669"/>
    <property type="project" value="Ensembl"/>
</dbReference>
<dbReference type="GeneID" id="109321496"/>
<evidence type="ECO:0000313" key="12">
    <source>
        <dbReference type="Ensembl" id="ENSCPRP00005010688.1"/>
    </source>
</evidence>
<feature type="disulfide bond" evidence="8">
    <location>
        <begin position="61"/>
        <end position="79"/>
    </location>
</feature>
<dbReference type="GO" id="GO:0006915">
    <property type="term" value="P:apoptotic process"/>
    <property type="evidence" value="ECO:0007669"/>
    <property type="project" value="UniProtKB-KW"/>
</dbReference>
<dbReference type="Pfam" id="PF23630">
    <property type="entry name" value="Death_TNFRSF11B"/>
    <property type="match status" value="2"/>
</dbReference>
<keyword evidence="6 8" id="KW-1015">Disulfide bond</keyword>
<evidence type="ECO:0000256" key="3">
    <source>
        <dbReference type="ARBA" id="ARBA00022703"/>
    </source>
</evidence>
<dbReference type="PROSITE" id="PS50050">
    <property type="entry name" value="TNFR_NGFR_2"/>
    <property type="match status" value="2"/>
</dbReference>
<dbReference type="Ensembl" id="ENSCPRT00005012604.1">
    <property type="protein sequence ID" value="ENSCPRP00005010688.1"/>
    <property type="gene ID" value="ENSCPRG00005007645.1"/>
</dbReference>